<feature type="compositionally biased region" description="Basic and acidic residues" evidence="2">
    <location>
        <begin position="332"/>
        <end position="375"/>
    </location>
</feature>
<comment type="caution">
    <text evidence="3">The sequence shown here is derived from an EMBL/GenBank/DDBJ whole genome shotgun (WGS) entry which is preliminary data.</text>
</comment>
<proteinExistence type="inferred from homology"/>
<dbReference type="AlphaFoldDB" id="A0AAD1UBF0"/>
<feature type="compositionally biased region" description="Basic residues" evidence="2">
    <location>
        <begin position="31"/>
        <end position="47"/>
    </location>
</feature>
<evidence type="ECO:0000313" key="3">
    <source>
        <dbReference type="EMBL" id="CAI2362359.1"/>
    </source>
</evidence>
<feature type="compositionally biased region" description="Basic and acidic residues" evidence="2">
    <location>
        <begin position="305"/>
        <end position="325"/>
    </location>
</feature>
<reference evidence="3" key="1">
    <citation type="submission" date="2023-07" db="EMBL/GenBank/DDBJ databases">
        <authorList>
            <consortium name="AG Swart"/>
            <person name="Singh M."/>
            <person name="Singh A."/>
            <person name="Seah K."/>
            <person name="Emmerich C."/>
        </authorList>
    </citation>
    <scope>NUCLEOTIDE SEQUENCE</scope>
    <source>
        <strain evidence="3">DP1</strain>
    </source>
</reference>
<gene>
    <name evidence="3" type="ORF">ECRASSUSDP1_LOCUS3681</name>
</gene>
<feature type="compositionally biased region" description="Basic and acidic residues" evidence="2">
    <location>
        <begin position="410"/>
        <end position="469"/>
    </location>
</feature>
<feature type="region of interest" description="Disordered" evidence="2">
    <location>
        <begin position="202"/>
        <end position="558"/>
    </location>
</feature>
<dbReference type="EMBL" id="CAMPGE010003524">
    <property type="protein sequence ID" value="CAI2362359.1"/>
    <property type="molecule type" value="Genomic_DNA"/>
</dbReference>
<comment type="similarity">
    <text evidence="1">Belongs to the CFAP97 family.</text>
</comment>
<evidence type="ECO:0000313" key="4">
    <source>
        <dbReference type="Proteomes" id="UP001295684"/>
    </source>
</evidence>
<organism evidence="3 4">
    <name type="scientific">Euplotes crassus</name>
    <dbReference type="NCBI Taxonomy" id="5936"/>
    <lineage>
        <taxon>Eukaryota</taxon>
        <taxon>Sar</taxon>
        <taxon>Alveolata</taxon>
        <taxon>Ciliophora</taxon>
        <taxon>Intramacronucleata</taxon>
        <taxon>Spirotrichea</taxon>
        <taxon>Hypotrichia</taxon>
        <taxon>Euplotida</taxon>
        <taxon>Euplotidae</taxon>
        <taxon>Moneuplotes</taxon>
    </lineage>
</organism>
<feature type="compositionally biased region" description="Basic and acidic residues" evidence="2">
    <location>
        <begin position="272"/>
        <end position="286"/>
    </location>
</feature>
<feature type="compositionally biased region" description="Basic and acidic residues" evidence="2">
    <location>
        <begin position="382"/>
        <end position="403"/>
    </location>
</feature>
<evidence type="ECO:0000256" key="1">
    <source>
        <dbReference type="ARBA" id="ARBA00008315"/>
    </source>
</evidence>
<feature type="compositionally biased region" description="Polar residues" evidence="2">
    <location>
        <begin position="536"/>
        <end position="558"/>
    </location>
</feature>
<evidence type="ECO:0000256" key="2">
    <source>
        <dbReference type="SAM" id="MobiDB-lite"/>
    </source>
</evidence>
<name>A0AAD1UBF0_EUPCR</name>
<protein>
    <submittedName>
        <fullName evidence="3">Uncharacterized protein</fullName>
    </submittedName>
</protein>
<accession>A0AAD1UBF0</accession>
<keyword evidence="4" id="KW-1185">Reference proteome</keyword>
<sequence length="558" mass="65555">MKGPKYIETDNILKKFRERSFRIHQEKLQKIKRRTNKNQRYLHKRQSKHETAPNEGDFSRLSGPGGSPPKFSIYSQNSMQNIINTEDDYSLMSMIKQTKRKNFEYRMMQQNNRISQQNTALINKLVKISSSNNSLPHRKSMKLDSLNIHVRKNEYERIIHENTKINRRLNGLKPHINMRQIASEYKSQHLYHSRRLQKMKRYRSKKSIDNDNFKTKLPAIRNHSQENIRSPGAIGIPPSFDNFDKNKNKGKVSDSIKGQNKDIFNKPIPQVVRKEQNKDAEQKENLKGSVSKPEPPKIPQNSLTPDHEKKELEPIKEDKQKKVPEKSQQPSKPEDNKQDKITKPEEISKKVEPKKLDVEMKHEEDKTQAENKPQEIKLNNQKQDHKEVGKPENLKEDPQKSEKEELDPEKEEKKSDKEEKKSEKEEKKSEKEVIEEQPKQHLKKEQEEIKESHNIKEEKKLEIVHENADQKPPPSRENNTNVLKKRPSLGLADKEQKEEIKQKSPEEVDSKLKEDKPKNEPGENSYKQGSRESDQSLDQFDINQIENESMNSPTKSRN</sequence>
<feature type="compositionally biased region" description="Basic and acidic residues" evidence="2">
    <location>
        <begin position="242"/>
        <end position="264"/>
    </location>
</feature>
<dbReference type="InterPro" id="IPR029488">
    <property type="entry name" value="Hmw/CFAP97"/>
</dbReference>
<dbReference type="Pfam" id="PF13879">
    <property type="entry name" value="Hmw_CFAP97"/>
    <property type="match status" value="1"/>
</dbReference>
<feature type="compositionally biased region" description="Basic and acidic residues" evidence="2">
    <location>
        <begin position="492"/>
        <end position="521"/>
    </location>
</feature>
<dbReference type="Proteomes" id="UP001295684">
    <property type="component" value="Unassembled WGS sequence"/>
</dbReference>
<feature type="region of interest" description="Disordered" evidence="2">
    <location>
        <begin position="31"/>
        <end position="72"/>
    </location>
</feature>